<dbReference type="InterPro" id="IPR029046">
    <property type="entry name" value="LolA/LolB/LppX"/>
</dbReference>
<dbReference type="SUPFAM" id="SSF89392">
    <property type="entry name" value="Prokaryotic lipoproteins and lipoprotein localization factors"/>
    <property type="match status" value="1"/>
</dbReference>
<keyword evidence="1 2" id="KW-0732">Signal</keyword>
<feature type="chain" id="PRO_5011688154" evidence="2">
    <location>
        <begin position="31"/>
        <end position="263"/>
    </location>
</feature>
<dbReference type="EMBL" id="FOYO01000001">
    <property type="protein sequence ID" value="SFR40060.1"/>
    <property type="molecule type" value="Genomic_DNA"/>
</dbReference>
<dbReference type="PIRSF" id="PIRSF028205">
    <property type="entry name" value="UCP028205"/>
    <property type="match status" value="1"/>
</dbReference>
<dbReference type="InterPro" id="IPR006311">
    <property type="entry name" value="TAT_signal"/>
</dbReference>
<feature type="signal peptide" evidence="2">
    <location>
        <begin position="1"/>
        <end position="30"/>
    </location>
</feature>
<keyword evidence="5" id="KW-1185">Reference proteome</keyword>
<protein>
    <submittedName>
        <fullName evidence="4">Outer membrane lipoprotein-sorting protein</fullName>
    </submittedName>
</protein>
<dbReference type="CDD" id="cd16329">
    <property type="entry name" value="LolA_like"/>
    <property type="match status" value="1"/>
</dbReference>
<evidence type="ECO:0000313" key="4">
    <source>
        <dbReference type="EMBL" id="SFR40060.1"/>
    </source>
</evidence>
<dbReference type="OrthoDB" id="368800at2"/>
<dbReference type="Pfam" id="PF17131">
    <property type="entry name" value="LolA_like"/>
    <property type="match status" value="1"/>
</dbReference>
<dbReference type="Gene3D" id="2.50.20.10">
    <property type="entry name" value="Lipoprotein localisation LolA/LolB/LppX"/>
    <property type="match status" value="1"/>
</dbReference>
<evidence type="ECO:0000259" key="3">
    <source>
        <dbReference type="Pfam" id="PF17131"/>
    </source>
</evidence>
<sequence>MELQRREFTQLLFGGAAAAGLTSLGLPAFAAGSANSILTKADAIRNPQTSFAVDVTLSAYERGKLKDQTKVTTYSRASGRQFQTLVHINAPSADRGKILLRNGNILWLYDPASKASVRISPRQRLLGNASNGDVVSSNLVGDYSASLQGQETIADGDKKNRSCHKLHLTAAAKSAPYSAVDFWVDERNNSPIKGKYFTKSGQLIKVAWYRKWKNQMGASRPTEVVIADGFDPNKVTVMTMGNFRAKKLPESWFNKEWLPNFKV</sequence>
<dbReference type="InterPro" id="IPR033399">
    <property type="entry name" value="TP_0789-like"/>
</dbReference>
<dbReference type="AlphaFoldDB" id="A0A1I6GD44"/>
<proteinExistence type="predicted"/>
<gene>
    <name evidence="4" type="ORF">SAMN04488002_1262</name>
</gene>
<evidence type="ECO:0000256" key="1">
    <source>
        <dbReference type="ARBA" id="ARBA00022729"/>
    </source>
</evidence>
<accession>A0A1I6GD44</accession>
<dbReference type="PROSITE" id="PS51318">
    <property type="entry name" value="TAT"/>
    <property type="match status" value="1"/>
</dbReference>
<feature type="domain" description="Uncharacterized protein TP-0789" evidence="3">
    <location>
        <begin position="83"/>
        <end position="259"/>
    </location>
</feature>
<name>A0A1I6GD44_9RHOB</name>
<evidence type="ECO:0000256" key="2">
    <source>
        <dbReference type="SAM" id="SignalP"/>
    </source>
</evidence>
<reference evidence="5" key="1">
    <citation type="submission" date="2016-10" db="EMBL/GenBank/DDBJ databases">
        <authorList>
            <person name="Varghese N."/>
            <person name="Submissions S."/>
        </authorList>
    </citation>
    <scope>NUCLEOTIDE SEQUENCE [LARGE SCALE GENOMIC DNA]</scope>
    <source>
        <strain evidence="5">DSM 26921</strain>
    </source>
</reference>
<dbReference type="InterPro" id="IPR011220">
    <property type="entry name" value="UCP028205"/>
</dbReference>
<dbReference type="RefSeq" id="WP_090213882.1">
    <property type="nucleotide sequence ID" value="NZ_FOYO01000001.1"/>
</dbReference>
<dbReference type="Proteomes" id="UP000199658">
    <property type="component" value="Unassembled WGS sequence"/>
</dbReference>
<dbReference type="STRING" id="670154.SAMN04488002_1262"/>
<keyword evidence="4" id="KW-0449">Lipoprotein</keyword>
<evidence type="ECO:0000313" key="5">
    <source>
        <dbReference type="Proteomes" id="UP000199658"/>
    </source>
</evidence>
<organism evidence="4 5">
    <name type="scientific">Litoreibacter janthinus</name>
    <dbReference type="NCBI Taxonomy" id="670154"/>
    <lineage>
        <taxon>Bacteria</taxon>
        <taxon>Pseudomonadati</taxon>
        <taxon>Pseudomonadota</taxon>
        <taxon>Alphaproteobacteria</taxon>
        <taxon>Rhodobacterales</taxon>
        <taxon>Roseobacteraceae</taxon>
        <taxon>Litoreibacter</taxon>
    </lineage>
</organism>